<proteinExistence type="predicted"/>
<dbReference type="EMBL" id="JANIBC010000001">
    <property type="protein sequence ID" value="MCQ8184128.1"/>
    <property type="molecule type" value="Genomic_DNA"/>
</dbReference>
<organism evidence="2 3">
    <name type="scientific">Parvularcula maris</name>
    <dbReference type="NCBI Taxonomy" id="2965077"/>
    <lineage>
        <taxon>Bacteria</taxon>
        <taxon>Pseudomonadati</taxon>
        <taxon>Pseudomonadota</taxon>
        <taxon>Alphaproteobacteria</taxon>
        <taxon>Parvularculales</taxon>
        <taxon>Parvularculaceae</taxon>
        <taxon>Parvularcula</taxon>
    </lineage>
</organism>
<accession>A0A9X2RIZ4</accession>
<sequence>MGKDSRGTNDALIVGGAAGTGITAILVQIPDGITKTILLLITPPVSQLLGLAWSYLKIRFGNWLADQTIEGEKKRARKSVSTLRENSADPDTIAEAESKLNGLELLTIDHSADRIKALSRT</sequence>
<reference evidence="2" key="1">
    <citation type="submission" date="2022-07" db="EMBL/GenBank/DDBJ databases">
        <title>Parvularcula maris sp. nov., an algicidal bacterium isolated from seawater.</title>
        <authorList>
            <person name="Li F."/>
        </authorList>
    </citation>
    <scope>NUCLEOTIDE SEQUENCE</scope>
    <source>
        <strain evidence="2">BGMRC 0090</strain>
    </source>
</reference>
<keyword evidence="1" id="KW-0812">Transmembrane</keyword>
<protein>
    <submittedName>
        <fullName evidence="2">Uncharacterized protein</fullName>
    </submittedName>
</protein>
<dbReference type="AlphaFoldDB" id="A0A9X2RIZ4"/>
<evidence type="ECO:0000313" key="3">
    <source>
        <dbReference type="Proteomes" id="UP001142610"/>
    </source>
</evidence>
<feature type="transmembrane region" description="Helical" evidence="1">
    <location>
        <begin position="12"/>
        <end position="30"/>
    </location>
</feature>
<keyword evidence="3" id="KW-1185">Reference proteome</keyword>
<keyword evidence="1" id="KW-1133">Transmembrane helix</keyword>
<name>A0A9X2RIZ4_9PROT</name>
<evidence type="ECO:0000313" key="2">
    <source>
        <dbReference type="EMBL" id="MCQ8184128.1"/>
    </source>
</evidence>
<comment type="caution">
    <text evidence="2">The sequence shown here is derived from an EMBL/GenBank/DDBJ whole genome shotgun (WGS) entry which is preliminary data.</text>
</comment>
<feature type="transmembrane region" description="Helical" evidence="1">
    <location>
        <begin position="36"/>
        <end position="56"/>
    </location>
</feature>
<dbReference type="Proteomes" id="UP001142610">
    <property type="component" value="Unassembled WGS sequence"/>
</dbReference>
<gene>
    <name evidence="2" type="ORF">NOG11_01890</name>
</gene>
<evidence type="ECO:0000256" key="1">
    <source>
        <dbReference type="SAM" id="Phobius"/>
    </source>
</evidence>
<dbReference type="RefSeq" id="WP_256617935.1">
    <property type="nucleotide sequence ID" value="NZ_JANIBC010000001.1"/>
</dbReference>
<keyword evidence="1" id="KW-0472">Membrane</keyword>